<dbReference type="Gene3D" id="2.60.40.3110">
    <property type="match status" value="1"/>
</dbReference>
<gene>
    <name evidence="1" type="ORF">H2O73_00530</name>
</gene>
<comment type="caution">
    <text evidence="1">The sequence shown here is derived from an EMBL/GenBank/DDBJ whole genome shotgun (WGS) entry which is preliminary data.</text>
</comment>
<organism evidence="1 2">
    <name type="scientific">Vibrio marinisediminis</name>
    <dbReference type="NCBI Taxonomy" id="2758441"/>
    <lineage>
        <taxon>Bacteria</taxon>
        <taxon>Pseudomonadati</taxon>
        <taxon>Pseudomonadota</taxon>
        <taxon>Gammaproteobacteria</taxon>
        <taxon>Vibrionales</taxon>
        <taxon>Vibrionaceae</taxon>
        <taxon>Vibrio</taxon>
    </lineage>
</organism>
<evidence type="ECO:0000313" key="1">
    <source>
        <dbReference type="EMBL" id="MBA5760814.1"/>
    </source>
</evidence>
<proteinExistence type="predicted"/>
<dbReference type="GO" id="GO:0009297">
    <property type="term" value="P:pilus assembly"/>
    <property type="evidence" value="ECO:0007669"/>
    <property type="project" value="InterPro"/>
</dbReference>
<dbReference type="GO" id="GO:0009279">
    <property type="term" value="C:cell outer membrane"/>
    <property type="evidence" value="ECO:0007669"/>
    <property type="project" value="TreeGrafter"/>
</dbReference>
<evidence type="ECO:0000313" key="2">
    <source>
        <dbReference type="Proteomes" id="UP000571701"/>
    </source>
</evidence>
<protein>
    <submittedName>
        <fullName evidence="1">Fimbria/pilus outer membrane usher protein</fullName>
    </submittedName>
</protein>
<accession>A0A7W2FMH5</accession>
<dbReference type="InterPro" id="IPR000015">
    <property type="entry name" value="Fimb_usher"/>
</dbReference>
<dbReference type="AlphaFoldDB" id="A0A7W2FMH5"/>
<dbReference type="PANTHER" id="PTHR30451">
    <property type="entry name" value="OUTER MEMBRANE USHER PROTEIN"/>
    <property type="match status" value="1"/>
</dbReference>
<reference evidence="1 2" key="1">
    <citation type="submission" date="2020-07" db="EMBL/GenBank/DDBJ databases">
        <title>Vibrio marinisediminis sp. nov., isolated from marine sediment.</title>
        <authorList>
            <person name="Ji X."/>
        </authorList>
    </citation>
    <scope>NUCLEOTIDE SEQUENCE [LARGE SCALE GENOMIC DNA]</scope>
    <source>
        <strain evidence="1 2">404</strain>
    </source>
</reference>
<dbReference type="Pfam" id="PF00577">
    <property type="entry name" value="Usher"/>
    <property type="match status" value="1"/>
</dbReference>
<dbReference type="PANTHER" id="PTHR30451:SF5">
    <property type="entry name" value="SLR0019 PROTEIN"/>
    <property type="match status" value="1"/>
</dbReference>
<sequence>MEMILPIDVDIVGQRAEITGYLDDEREKYWALEGNELIPILARSVDATRLDTLRSVLQDRIVTEADFKQIGWSSEYNVDELLISIIVPVSERKLIEIPLQPAGNKEPPNNLPHVQPALFSGALNTYWSHTHNLVETDYSASQVATRATAAFGAITLEDGHTYTYNHFTNQGSWLRDRSRLMANLPNRAGFIQFGDYRTETEIASLPSGDLFGLSYSYQPEYIENISKPNIVPLSLESTSLVTIRINGEDYRTIRLAAGQYNLQDLPLEQGVNDVEVSYIDQSGIEQKRFFNLVDHPQLLLQGDIETQWVYGAEQIYQDNGEKKIDTDSMNTQGVVSFGLTDWWTLSSSLLIGQELQRYSIEQSFAVGDFFITLDGKLSELENSKIYDVQSQFYASELFDRNLSSISLRYGINKTSDEAPLNHTIGLSSGIKTPLDIGYLSFNLEHQFNDQGTTKQSASVNTSYRINELVSTSLNLRWQRYNDTIDRSLYLTISLPLRWNDVSVSTRTSYNSGVDEYQSEVSASQYKTDYYWRASAKYKDEQYDGFDGYGKWYGDKVTWNGRYSSRNVSQESSSRTISVGADTAIAWAGSNVVWTSPVTSSFNIVSIPEEHAEKYALEYDQYRRIQIIPAEEGGQESLIVPVRNDGHKTVKVGGDNLEFNEELKQGEFVAFGGLYSGSAHQILIKKGYFVSGFFHNQQQAPMADIVGEFRDKGSKQTYPFFTDEMGNFELDVLPEGDYQVYFYDNVAQPIELKITQQQVSDEVFIDLGVVPVSANL</sequence>
<dbReference type="GO" id="GO:0015473">
    <property type="term" value="F:fimbrial usher porin activity"/>
    <property type="evidence" value="ECO:0007669"/>
    <property type="project" value="InterPro"/>
</dbReference>
<keyword evidence="2" id="KW-1185">Reference proteome</keyword>
<dbReference type="Proteomes" id="UP000571701">
    <property type="component" value="Unassembled WGS sequence"/>
</dbReference>
<dbReference type="RefSeq" id="WP_182105478.1">
    <property type="nucleotide sequence ID" value="NZ_JACFYF010000001.1"/>
</dbReference>
<name>A0A7W2FMH5_9VIBR</name>
<dbReference type="EMBL" id="JACFYF010000001">
    <property type="protein sequence ID" value="MBA5760814.1"/>
    <property type="molecule type" value="Genomic_DNA"/>
</dbReference>